<comment type="similarity">
    <text evidence="4 11">Belongs to the glycosyltransferase 1 family. Bacterial/plant glycogen synthase subfamily.</text>
</comment>
<dbReference type="InterPro" id="IPR013534">
    <property type="entry name" value="Starch_synth_cat_dom"/>
</dbReference>
<dbReference type="EC" id="2.4.1.21" evidence="5 11"/>
<evidence type="ECO:0000256" key="4">
    <source>
        <dbReference type="ARBA" id="ARBA00010281"/>
    </source>
</evidence>
<evidence type="ECO:0000256" key="3">
    <source>
        <dbReference type="ARBA" id="ARBA00004964"/>
    </source>
</evidence>
<organism evidence="14 15">
    <name type="scientific">Hydrocarboniphaga daqingensis</name>
    <dbReference type="NCBI Taxonomy" id="490188"/>
    <lineage>
        <taxon>Bacteria</taxon>
        <taxon>Pseudomonadati</taxon>
        <taxon>Pseudomonadota</taxon>
        <taxon>Gammaproteobacteria</taxon>
        <taxon>Nevskiales</taxon>
        <taxon>Nevskiaceae</taxon>
        <taxon>Hydrocarboniphaga</taxon>
    </lineage>
</organism>
<dbReference type="OrthoDB" id="9808590at2"/>
<comment type="pathway">
    <text evidence="3 11">Glycan biosynthesis; glycogen biosynthesis.</text>
</comment>
<comment type="catalytic activity">
    <reaction evidence="1 11">
        <text>[(1-&gt;4)-alpha-D-glucosyl](n) + ADP-alpha-D-glucose = [(1-&gt;4)-alpha-D-glucosyl](n+1) + ADP + H(+)</text>
        <dbReference type="Rhea" id="RHEA:18189"/>
        <dbReference type="Rhea" id="RHEA-COMP:9584"/>
        <dbReference type="Rhea" id="RHEA-COMP:9587"/>
        <dbReference type="ChEBI" id="CHEBI:15378"/>
        <dbReference type="ChEBI" id="CHEBI:15444"/>
        <dbReference type="ChEBI" id="CHEBI:57498"/>
        <dbReference type="ChEBI" id="CHEBI:456216"/>
        <dbReference type="EC" id="2.4.1.21"/>
    </reaction>
</comment>
<evidence type="ECO:0000313" key="15">
    <source>
        <dbReference type="Proteomes" id="UP000199758"/>
    </source>
</evidence>
<evidence type="ECO:0000256" key="1">
    <source>
        <dbReference type="ARBA" id="ARBA00001478"/>
    </source>
</evidence>
<dbReference type="CDD" id="cd03791">
    <property type="entry name" value="GT5_Glycogen_synthase_DULL1-like"/>
    <property type="match status" value="1"/>
</dbReference>
<accession>A0A1M5P0Y9</accession>
<dbReference type="PANTHER" id="PTHR45825">
    <property type="entry name" value="GRANULE-BOUND STARCH SYNTHASE 1, CHLOROPLASTIC/AMYLOPLASTIC"/>
    <property type="match status" value="1"/>
</dbReference>
<evidence type="ECO:0000256" key="9">
    <source>
        <dbReference type="ARBA" id="ARBA00023056"/>
    </source>
</evidence>
<evidence type="ECO:0000259" key="12">
    <source>
        <dbReference type="Pfam" id="PF00534"/>
    </source>
</evidence>
<dbReference type="InterPro" id="IPR001296">
    <property type="entry name" value="Glyco_trans_1"/>
</dbReference>
<name>A0A1M5P0Y9_9GAMM</name>
<dbReference type="Proteomes" id="UP000199758">
    <property type="component" value="Unassembled WGS sequence"/>
</dbReference>
<dbReference type="STRING" id="490188.SAMN04488068_1967"/>
<evidence type="ECO:0000256" key="2">
    <source>
        <dbReference type="ARBA" id="ARBA00002764"/>
    </source>
</evidence>
<dbReference type="Pfam" id="PF08323">
    <property type="entry name" value="Glyco_transf_5"/>
    <property type="match status" value="1"/>
</dbReference>
<dbReference type="PANTHER" id="PTHR45825:SF11">
    <property type="entry name" value="ALPHA AMYLASE DOMAIN-CONTAINING PROTEIN"/>
    <property type="match status" value="1"/>
</dbReference>
<evidence type="ECO:0000256" key="11">
    <source>
        <dbReference type="HAMAP-Rule" id="MF_00484"/>
    </source>
</evidence>
<dbReference type="NCBIfam" id="NF001899">
    <property type="entry name" value="PRK00654.1-2"/>
    <property type="match status" value="1"/>
</dbReference>
<gene>
    <name evidence="11" type="primary">glgA</name>
    <name evidence="14" type="ORF">SAMN04488068_1967</name>
</gene>
<keyword evidence="15" id="KW-1185">Reference proteome</keyword>
<comment type="function">
    <text evidence="2 11">Synthesizes alpha-1,4-glucan chains using ADP-glucose.</text>
</comment>
<dbReference type="UniPathway" id="UPA00164"/>
<dbReference type="RefSeq" id="WP_072896982.1">
    <property type="nucleotide sequence ID" value="NZ_FQWZ01000004.1"/>
</dbReference>
<dbReference type="SUPFAM" id="SSF53756">
    <property type="entry name" value="UDP-Glycosyltransferase/glycogen phosphorylase"/>
    <property type="match status" value="1"/>
</dbReference>
<dbReference type="NCBIfam" id="TIGR02095">
    <property type="entry name" value="glgA"/>
    <property type="match status" value="1"/>
</dbReference>
<keyword evidence="9 11" id="KW-0320">Glycogen biosynthesis</keyword>
<evidence type="ECO:0000256" key="10">
    <source>
        <dbReference type="ARBA" id="ARBA00031722"/>
    </source>
</evidence>
<dbReference type="Gene3D" id="3.40.50.2000">
    <property type="entry name" value="Glycogen Phosphorylase B"/>
    <property type="match status" value="2"/>
</dbReference>
<keyword evidence="7 11" id="KW-0328">Glycosyltransferase</keyword>
<dbReference type="GO" id="GO:0004373">
    <property type="term" value="F:alpha-1,4-glucan glucosyltransferase (UDP-glucose donor) activity"/>
    <property type="evidence" value="ECO:0007669"/>
    <property type="project" value="InterPro"/>
</dbReference>
<reference evidence="14 15" key="1">
    <citation type="submission" date="2016-11" db="EMBL/GenBank/DDBJ databases">
        <authorList>
            <person name="Jaros S."/>
            <person name="Januszkiewicz K."/>
            <person name="Wedrychowicz H."/>
        </authorList>
    </citation>
    <scope>NUCLEOTIDE SEQUENCE [LARGE SCALE GENOMIC DNA]</scope>
    <source>
        <strain evidence="14 15">CGMCC 1.7049</strain>
    </source>
</reference>
<evidence type="ECO:0000313" key="14">
    <source>
        <dbReference type="EMBL" id="SHG95470.1"/>
    </source>
</evidence>
<dbReference type="GO" id="GO:0005978">
    <property type="term" value="P:glycogen biosynthetic process"/>
    <property type="evidence" value="ECO:0007669"/>
    <property type="project" value="UniProtKB-UniRule"/>
</dbReference>
<feature type="domain" description="Glycosyl transferase family 1" evidence="12">
    <location>
        <begin position="291"/>
        <end position="442"/>
    </location>
</feature>
<evidence type="ECO:0000259" key="13">
    <source>
        <dbReference type="Pfam" id="PF08323"/>
    </source>
</evidence>
<feature type="binding site" evidence="11">
    <location>
        <position position="15"/>
    </location>
    <ligand>
        <name>ADP-alpha-D-glucose</name>
        <dbReference type="ChEBI" id="CHEBI:57498"/>
    </ligand>
</feature>
<keyword evidence="8 11" id="KW-0808">Transferase</keyword>
<protein>
    <recommendedName>
        <fullName evidence="6 11">Glycogen synthase</fullName>
        <ecNumber evidence="5 11">2.4.1.21</ecNumber>
    </recommendedName>
    <alternativeName>
        <fullName evidence="10 11">Starch [bacterial glycogen] synthase</fullName>
    </alternativeName>
</protein>
<evidence type="ECO:0000256" key="6">
    <source>
        <dbReference type="ARBA" id="ARBA00019935"/>
    </source>
</evidence>
<proteinExistence type="inferred from homology"/>
<dbReference type="HAMAP" id="MF_00484">
    <property type="entry name" value="Glycogen_synth"/>
    <property type="match status" value="1"/>
</dbReference>
<dbReference type="InterPro" id="IPR011835">
    <property type="entry name" value="GS/SS"/>
</dbReference>
<evidence type="ECO:0000256" key="5">
    <source>
        <dbReference type="ARBA" id="ARBA00012588"/>
    </source>
</evidence>
<feature type="domain" description="Starch synthase catalytic" evidence="13">
    <location>
        <begin position="2"/>
        <end position="235"/>
    </location>
</feature>
<evidence type="ECO:0000256" key="8">
    <source>
        <dbReference type="ARBA" id="ARBA00022679"/>
    </source>
</evidence>
<dbReference type="AlphaFoldDB" id="A0A1M5P0Y9"/>
<evidence type="ECO:0000256" key="7">
    <source>
        <dbReference type="ARBA" id="ARBA00022676"/>
    </source>
</evidence>
<dbReference type="GO" id="GO:0009011">
    <property type="term" value="F:alpha-1,4-glucan glucosyltransferase (ADP-glucose donor) activity"/>
    <property type="evidence" value="ECO:0007669"/>
    <property type="project" value="UniProtKB-UniRule"/>
</dbReference>
<dbReference type="Pfam" id="PF00534">
    <property type="entry name" value="Glycos_transf_1"/>
    <property type="match status" value="1"/>
</dbReference>
<sequence>MRVLFAASECWPLIKTGGLADVAYALPLALATAGHDLRVVLPAYRGLIDQLSSARRVGQLDIRGQVFGIVEGQLPGTALSVWLVDAPYLYARDGDPYRDASGRDFADNAWRFGCFCEAIHALALGAIGGWRADVVHANDWQTGPALSWLSLAPQPPRRVFTIHNLAYQGYFGREAFDFLGLPPSLWNPEGVEMYGGFSFMKAGITGADVITTVSPTYASEIQTPAYGCGLDPLLRSRAARLVGIANGIDTAAWDPAHDPLLVRRYSVGSLRQGKNANKRDLQSQLALADDVDAPLIGIVTRLAEQKGSDLILGALDGLMAAHPRLQFALLASGDRAQEQAWRDAAARYPQRIGVQLRYDESLAHRIEAGADLFLMPSRFEPCGLNQMYSQRYGTVPVVRRTGGLADTVVDATDQTLADGSATGVMFNDADAGAVRWAVDLALALRADGPRWKAMQVAGMQRDFGWDQAAQRYLALYHG</sequence>
<dbReference type="EMBL" id="FQWZ01000004">
    <property type="protein sequence ID" value="SHG95470.1"/>
    <property type="molecule type" value="Genomic_DNA"/>
</dbReference>